<protein>
    <submittedName>
        <fullName evidence="4">NUDIX hydrolase</fullName>
    </submittedName>
</protein>
<comment type="similarity">
    <text evidence="2">Belongs to the Nudix hydrolase family.</text>
</comment>
<dbReference type="RefSeq" id="WP_012119640.1">
    <property type="nucleotide sequence ID" value="NC_009767.1"/>
</dbReference>
<dbReference type="InterPro" id="IPR000086">
    <property type="entry name" value="NUDIX_hydrolase_dom"/>
</dbReference>
<dbReference type="OrthoDB" id="9787476at2"/>
<dbReference type="AlphaFoldDB" id="A7NIB0"/>
<dbReference type="InterPro" id="IPR051325">
    <property type="entry name" value="Nudix_hydrolase_domain"/>
</dbReference>
<dbReference type="EMBL" id="CP000804">
    <property type="protein sequence ID" value="ABU57210.1"/>
    <property type="molecule type" value="Genomic_DNA"/>
</dbReference>
<dbReference type="PROSITE" id="PS00893">
    <property type="entry name" value="NUDIX_BOX"/>
    <property type="match status" value="1"/>
</dbReference>
<dbReference type="SUPFAM" id="SSF55811">
    <property type="entry name" value="Nudix"/>
    <property type="match status" value="1"/>
</dbReference>
<dbReference type="InterPro" id="IPR020476">
    <property type="entry name" value="Nudix_hydrolase"/>
</dbReference>
<dbReference type="Pfam" id="PF00293">
    <property type="entry name" value="NUDIX"/>
    <property type="match status" value="1"/>
</dbReference>
<dbReference type="GO" id="GO:0004081">
    <property type="term" value="F:bis(5'-nucleosyl)-tetraphosphatase (asymmetrical) activity"/>
    <property type="evidence" value="ECO:0007669"/>
    <property type="project" value="TreeGrafter"/>
</dbReference>
<dbReference type="PANTHER" id="PTHR21340:SF0">
    <property type="entry name" value="BIS(5'-NUCLEOSYL)-TETRAPHOSPHATASE [ASYMMETRICAL]"/>
    <property type="match status" value="1"/>
</dbReference>
<dbReference type="InterPro" id="IPR015797">
    <property type="entry name" value="NUDIX_hydrolase-like_dom_sf"/>
</dbReference>
<evidence type="ECO:0000313" key="4">
    <source>
        <dbReference type="EMBL" id="ABU57210.1"/>
    </source>
</evidence>
<sequence length="161" mass="18346">MVGKPSLLAHHKPIYAVGAVAYRYDARGRLQVLVIKKRNGYWTLPKGGVRPGEEHATALLRELREETGLVGIVEDEVAQVQYITPRRRLPRRKIVTYYLVRVALDAIAIPGAHPGEVIEQVRWVRPQGAQRRVKRKRIRNIIARAETCLRARNDQSVTESQ</sequence>
<dbReference type="Proteomes" id="UP000000263">
    <property type="component" value="Chromosome"/>
</dbReference>
<dbReference type="GO" id="GO:0006754">
    <property type="term" value="P:ATP biosynthetic process"/>
    <property type="evidence" value="ECO:0007669"/>
    <property type="project" value="TreeGrafter"/>
</dbReference>
<name>A7NIB0_ROSCS</name>
<dbReference type="eggNOG" id="COG1051">
    <property type="taxonomic scope" value="Bacteria"/>
</dbReference>
<organism evidence="4 5">
    <name type="scientific">Roseiflexus castenholzii (strain DSM 13941 / HLO8)</name>
    <dbReference type="NCBI Taxonomy" id="383372"/>
    <lineage>
        <taxon>Bacteria</taxon>
        <taxon>Bacillati</taxon>
        <taxon>Chloroflexota</taxon>
        <taxon>Chloroflexia</taxon>
        <taxon>Chloroflexales</taxon>
        <taxon>Roseiflexineae</taxon>
        <taxon>Roseiflexaceae</taxon>
        <taxon>Roseiflexus</taxon>
    </lineage>
</organism>
<gene>
    <name evidence="4" type="ordered locus">Rcas_1111</name>
</gene>
<feature type="domain" description="Nudix hydrolase" evidence="3">
    <location>
        <begin position="12"/>
        <end position="146"/>
    </location>
</feature>
<dbReference type="InterPro" id="IPR020084">
    <property type="entry name" value="NUDIX_hydrolase_CS"/>
</dbReference>
<dbReference type="CDD" id="cd03673">
    <property type="entry name" value="NUDIX_Ap6A_hydrolase"/>
    <property type="match status" value="1"/>
</dbReference>
<dbReference type="GO" id="GO:0006167">
    <property type="term" value="P:AMP biosynthetic process"/>
    <property type="evidence" value="ECO:0007669"/>
    <property type="project" value="TreeGrafter"/>
</dbReference>
<dbReference type="PANTHER" id="PTHR21340">
    <property type="entry name" value="DIADENOSINE 5,5-P1,P4-TETRAPHOSPHATE PYROPHOSPHOHYDROLASE MUTT"/>
    <property type="match status" value="1"/>
</dbReference>
<dbReference type="HOGENOM" id="CLU_037162_14_4_0"/>
<evidence type="ECO:0000256" key="1">
    <source>
        <dbReference type="ARBA" id="ARBA00022801"/>
    </source>
</evidence>
<evidence type="ECO:0000313" key="5">
    <source>
        <dbReference type="Proteomes" id="UP000000263"/>
    </source>
</evidence>
<evidence type="ECO:0000259" key="3">
    <source>
        <dbReference type="PROSITE" id="PS51462"/>
    </source>
</evidence>
<dbReference type="PRINTS" id="PR00502">
    <property type="entry name" value="NUDIXFAMILY"/>
</dbReference>
<proteinExistence type="inferred from homology"/>
<dbReference type="KEGG" id="rca:Rcas_1111"/>
<evidence type="ECO:0000256" key="2">
    <source>
        <dbReference type="RuleBase" id="RU003476"/>
    </source>
</evidence>
<accession>A7NIB0</accession>
<keyword evidence="1 2" id="KW-0378">Hydrolase</keyword>
<reference evidence="4 5" key="1">
    <citation type="submission" date="2007-08" db="EMBL/GenBank/DDBJ databases">
        <title>Complete sequence of Roseiflexus castenholzii DSM 13941.</title>
        <authorList>
            <consortium name="US DOE Joint Genome Institute"/>
            <person name="Copeland A."/>
            <person name="Lucas S."/>
            <person name="Lapidus A."/>
            <person name="Barry K."/>
            <person name="Glavina del Rio T."/>
            <person name="Dalin E."/>
            <person name="Tice H."/>
            <person name="Pitluck S."/>
            <person name="Thompson L.S."/>
            <person name="Brettin T."/>
            <person name="Bruce D."/>
            <person name="Detter J.C."/>
            <person name="Han C."/>
            <person name="Tapia R."/>
            <person name="Schmutz J."/>
            <person name="Larimer F."/>
            <person name="Land M."/>
            <person name="Hauser L."/>
            <person name="Kyrpides N."/>
            <person name="Mikhailova N."/>
            <person name="Bryant D.A."/>
            <person name="Hanada S."/>
            <person name="Tsukatani Y."/>
            <person name="Richardson P."/>
        </authorList>
    </citation>
    <scope>NUCLEOTIDE SEQUENCE [LARGE SCALE GENOMIC DNA]</scope>
    <source>
        <strain evidence="5">DSM 13941 / HLO8</strain>
    </source>
</reference>
<dbReference type="STRING" id="383372.Rcas_1111"/>
<keyword evidence="5" id="KW-1185">Reference proteome</keyword>
<dbReference type="Gene3D" id="3.90.79.10">
    <property type="entry name" value="Nucleoside Triphosphate Pyrophosphohydrolase"/>
    <property type="match status" value="1"/>
</dbReference>
<dbReference type="PROSITE" id="PS51462">
    <property type="entry name" value="NUDIX"/>
    <property type="match status" value="1"/>
</dbReference>